<evidence type="ECO:0000256" key="4">
    <source>
        <dbReference type="RuleBase" id="RU362057"/>
    </source>
</evidence>
<dbReference type="SUPFAM" id="SSF53756">
    <property type="entry name" value="UDP-Glycosyltransferase/glycogen phosphorylase"/>
    <property type="match status" value="1"/>
</dbReference>
<evidence type="ECO:0000313" key="5">
    <source>
        <dbReference type="EMBL" id="GER41629.1"/>
    </source>
</evidence>
<dbReference type="GO" id="GO:0035251">
    <property type="term" value="F:UDP-glucosyltransferase activity"/>
    <property type="evidence" value="ECO:0007669"/>
    <property type="project" value="InterPro"/>
</dbReference>
<dbReference type="PANTHER" id="PTHR48049">
    <property type="entry name" value="GLYCOSYLTRANSFERASE"/>
    <property type="match status" value="1"/>
</dbReference>
<keyword evidence="2 3" id="KW-0808">Transferase</keyword>
<dbReference type="EC" id="2.4.1.-" evidence="4"/>
<organism evidence="5 6">
    <name type="scientific">Striga asiatica</name>
    <name type="common">Asiatic witchweed</name>
    <name type="synonym">Buchnera asiatica</name>
    <dbReference type="NCBI Taxonomy" id="4170"/>
    <lineage>
        <taxon>Eukaryota</taxon>
        <taxon>Viridiplantae</taxon>
        <taxon>Streptophyta</taxon>
        <taxon>Embryophyta</taxon>
        <taxon>Tracheophyta</taxon>
        <taxon>Spermatophyta</taxon>
        <taxon>Magnoliopsida</taxon>
        <taxon>eudicotyledons</taxon>
        <taxon>Gunneridae</taxon>
        <taxon>Pentapetalae</taxon>
        <taxon>asterids</taxon>
        <taxon>lamiids</taxon>
        <taxon>Lamiales</taxon>
        <taxon>Orobanchaceae</taxon>
        <taxon>Buchnereae</taxon>
        <taxon>Striga</taxon>
    </lineage>
</organism>
<comment type="similarity">
    <text evidence="1 3">Belongs to the UDP-glycosyltransferase family.</text>
</comment>
<accession>A0A5A7Q8P9</accession>
<keyword evidence="6" id="KW-1185">Reference proteome</keyword>
<keyword evidence="3" id="KW-0328">Glycosyltransferase</keyword>
<evidence type="ECO:0000313" key="6">
    <source>
        <dbReference type="Proteomes" id="UP000325081"/>
    </source>
</evidence>
<dbReference type="AlphaFoldDB" id="A0A5A7Q8P9"/>
<dbReference type="FunFam" id="3.40.50.2000:FF:000037">
    <property type="entry name" value="Glycosyltransferase"/>
    <property type="match status" value="1"/>
</dbReference>
<dbReference type="EMBL" id="BKCP01006172">
    <property type="protein sequence ID" value="GER41629.1"/>
    <property type="molecule type" value="Genomic_DNA"/>
</dbReference>
<evidence type="ECO:0000256" key="1">
    <source>
        <dbReference type="ARBA" id="ARBA00009995"/>
    </source>
</evidence>
<gene>
    <name evidence="5" type="ORF">STAS_18362</name>
</gene>
<dbReference type="PANTHER" id="PTHR48049:SF34">
    <property type="entry name" value="UDP-GLYCOSYLTRANSFERASE 79B30-LIKE"/>
    <property type="match status" value="1"/>
</dbReference>
<sequence length="402" mass="44908">MGPLNLHPDLIELQPVSIPRVHGLPPSVETTNDITIQDKPLLRHAFDLTQPALESLLRHLKPDLIFFDLQHWLPGLARRLRIKSVHYSVVSPASMGFLFTEGPITERSPPGYPPYMKSYKHVARDFHHIETVKEPGSGISIKQRLVTAIRESSAVGFRTCKEIEGRYCEFLEKKLKKPILLTGPIVPGPQSSAQDEKWADWLNKFKPKSVVFCSFGSEAVLSKAQFQELLLGFELAGFPFLIALRPPTSGSGSLEEALPDGFGQRTRDRGTVHVGWVPQQVILNHPSVGCFVTHCGYGSMWEGLMSGCRLVVLPHVADQYVQARLLSGDLKVAVEVEKGDEDGLFTKDGVCGAIRAVMADESGVGKEVRENHDKWRRFWLKEGFEDACFDKFVDNLYALLLK</sequence>
<evidence type="ECO:0000256" key="3">
    <source>
        <dbReference type="RuleBase" id="RU003718"/>
    </source>
</evidence>
<dbReference type="PROSITE" id="PS00375">
    <property type="entry name" value="UDPGT"/>
    <property type="match status" value="1"/>
</dbReference>
<dbReference type="InterPro" id="IPR050481">
    <property type="entry name" value="UDP-glycosyltransf_plant"/>
</dbReference>
<reference evidence="6" key="1">
    <citation type="journal article" date="2019" name="Curr. Biol.">
        <title>Genome Sequence of Striga asiatica Provides Insight into the Evolution of Plant Parasitism.</title>
        <authorList>
            <person name="Yoshida S."/>
            <person name="Kim S."/>
            <person name="Wafula E.K."/>
            <person name="Tanskanen J."/>
            <person name="Kim Y.M."/>
            <person name="Honaas L."/>
            <person name="Yang Z."/>
            <person name="Spallek T."/>
            <person name="Conn C.E."/>
            <person name="Ichihashi Y."/>
            <person name="Cheong K."/>
            <person name="Cui S."/>
            <person name="Der J.P."/>
            <person name="Gundlach H."/>
            <person name="Jiao Y."/>
            <person name="Hori C."/>
            <person name="Ishida J.K."/>
            <person name="Kasahara H."/>
            <person name="Kiba T."/>
            <person name="Kim M.S."/>
            <person name="Koo N."/>
            <person name="Laohavisit A."/>
            <person name="Lee Y.H."/>
            <person name="Lumba S."/>
            <person name="McCourt P."/>
            <person name="Mortimer J.C."/>
            <person name="Mutuku J.M."/>
            <person name="Nomura T."/>
            <person name="Sasaki-Sekimoto Y."/>
            <person name="Seto Y."/>
            <person name="Wang Y."/>
            <person name="Wakatake T."/>
            <person name="Sakakibara H."/>
            <person name="Demura T."/>
            <person name="Yamaguchi S."/>
            <person name="Yoneyama K."/>
            <person name="Manabe R.I."/>
            <person name="Nelson D.C."/>
            <person name="Schulman A.H."/>
            <person name="Timko M.P."/>
            <person name="dePamphilis C.W."/>
            <person name="Choi D."/>
            <person name="Shirasu K."/>
        </authorList>
    </citation>
    <scope>NUCLEOTIDE SEQUENCE [LARGE SCALE GENOMIC DNA]</scope>
    <source>
        <strain evidence="6">cv. UVA1</strain>
    </source>
</reference>
<protein>
    <recommendedName>
        <fullName evidence="4">Glycosyltransferase</fullName>
        <ecNumber evidence="4">2.4.1.-</ecNumber>
    </recommendedName>
</protein>
<comment type="caution">
    <text evidence="5">The sequence shown here is derived from an EMBL/GenBank/DDBJ whole genome shotgun (WGS) entry which is preliminary data.</text>
</comment>
<dbReference type="OrthoDB" id="5835829at2759"/>
<dbReference type="InterPro" id="IPR035595">
    <property type="entry name" value="UDP_glycos_trans_CS"/>
</dbReference>
<dbReference type="InterPro" id="IPR002213">
    <property type="entry name" value="UDP_glucos_trans"/>
</dbReference>
<dbReference type="CDD" id="cd03784">
    <property type="entry name" value="GT1_Gtf-like"/>
    <property type="match status" value="1"/>
</dbReference>
<proteinExistence type="inferred from homology"/>
<evidence type="ECO:0000256" key="2">
    <source>
        <dbReference type="ARBA" id="ARBA00022679"/>
    </source>
</evidence>
<dbReference type="Pfam" id="PF00201">
    <property type="entry name" value="UDPGT"/>
    <property type="match status" value="1"/>
</dbReference>
<name>A0A5A7Q8P9_STRAF</name>
<dbReference type="Gene3D" id="3.40.50.2000">
    <property type="entry name" value="Glycogen Phosphorylase B"/>
    <property type="match status" value="2"/>
</dbReference>
<dbReference type="Proteomes" id="UP000325081">
    <property type="component" value="Unassembled WGS sequence"/>
</dbReference>